<organism evidence="1 2">
    <name type="scientific">candidate division MSBL1 archaeon SCGC-AAA259D14</name>
    <dbReference type="NCBI Taxonomy" id="1698261"/>
    <lineage>
        <taxon>Archaea</taxon>
        <taxon>Methanobacteriati</taxon>
        <taxon>Methanobacteriota</taxon>
        <taxon>candidate division MSBL1</taxon>
    </lineage>
</organism>
<dbReference type="AlphaFoldDB" id="A0A133U7T1"/>
<proteinExistence type="predicted"/>
<keyword evidence="2" id="KW-1185">Reference proteome</keyword>
<gene>
    <name evidence="1" type="ORF">AKJ62_01285</name>
</gene>
<dbReference type="EMBL" id="LHXL01000009">
    <property type="protein sequence ID" value="KXA90265.1"/>
    <property type="molecule type" value="Genomic_DNA"/>
</dbReference>
<comment type="caution">
    <text evidence="1">The sequence shown here is derived from an EMBL/GenBank/DDBJ whole genome shotgun (WGS) entry which is preliminary data.</text>
</comment>
<evidence type="ECO:0000313" key="1">
    <source>
        <dbReference type="EMBL" id="KXA90265.1"/>
    </source>
</evidence>
<accession>A0A133U7T1</accession>
<sequence length="87" mass="9686">MSTLGPKCRKCGKDFPSDYELPEQGESGEAFLVEITGLCFDCLDEVEFFSETCERKISFNDPDPGCRGVGCYDSPDLDDPPPWCYEG</sequence>
<name>A0A133U7T1_9EURY</name>
<dbReference type="Proteomes" id="UP000070589">
    <property type="component" value="Unassembled WGS sequence"/>
</dbReference>
<protein>
    <submittedName>
        <fullName evidence="1">Uncharacterized protein</fullName>
    </submittedName>
</protein>
<evidence type="ECO:0000313" key="2">
    <source>
        <dbReference type="Proteomes" id="UP000070589"/>
    </source>
</evidence>
<reference evidence="1 2" key="1">
    <citation type="journal article" date="2016" name="Sci. Rep.">
        <title>Metabolic traits of an uncultured archaeal lineage -MSBL1- from brine pools of the Red Sea.</title>
        <authorList>
            <person name="Mwirichia R."/>
            <person name="Alam I."/>
            <person name="Rashid M."/>
            <person name="Vinu M."/>
            <person name="Ba-Alawi W."/>
            <person name="Anthony Kamau A."/>
            <person name="Kamanda Ngugi D."/>
            <person name="Goker M."/>
            <person name="Klenk H.P."/>
            <person name="Bajic V."/>
            <person name="Stingl U."/>
        </authorList>
    </citation>
    <scope>NUCLEOTIDE SEQUENCE [LARGE SCALE GENOMIC DNA]</scope>
    <source>
        <strain evidence="1">SCGC-AAA259D14</strain>
    </source>
</reference>